<dbReference type="RefSeq" id="WP_271717162.1">
    <property type="nucleotide sequence ID" value="NZ_JAOPLY010000001.1"/>
</dbReference>
<reference evidence="1" key="1">
    <citation type="journal article" date="2023" name="Gut Microbes">
        <title>Characterization of Bifidobacterium kashiwanohense that utilizes both milk- and plant-derived oligosaccharides.</title>
        <authorList>
            <person name="Orihara K."/>
            <person name="Yahagi K."/>
            <person name="Saito Y."/>
            <person name="Watanabe Y."/>
            <person name="Sasai T."/>
            <person name="Hara T."/>
            <person name="Tsukuda N."/>
            <person name="Oki K."/>
            <person name="Fujimoto J."/>
            <person name="Matsuki T."/>
        </authorList>
    </citation>
    <scope>NUCLEOTIDE SEQUENCE</scope>
    <source>
        <strain evidence="1">YIT 13057</strain>
    </source>
</reference>
<evidence type="ECO:0000313" key="1">
    <source>
        <dbReference type="EMBL" id="MDH7898709.1"/>
    </source>
</evidence>
<reference evidence="1" key="2">
    <citation type="submission" date="2023-04" db="EMBL/GenBank/DDBJ databases">
        <authorList>
            <person name="Orihara K."/>
        </authorList>
    </citation>
    <scope>NUCLEOTIDE SEQUENCE</scope>
    <source>
        <strain evidence="1">YIT 13057</strain>
    </source>
</reference>
<proteinExistence type="predicted"/>
<name>A0AAJ1ULF9_9BIFI</name>
<dbReference type="EMBL" id="JAOPMD010000001">
    <property type="protein sequence ID" value="MDH7898709.1"/>
    <property type="molecule type" value="Genomic_DNA"/>
</dbReference>
<gene>
    <name evidence="1" type="ORF">OB936_00465</name>
</gene>
<organism evidence="1 2">
    <name type="scientific">Bifidobacterium catenulatum subsp. kashiwanohense</name>
    <dbReference type="NCBI Taxonomy" id="630129"/>
    <lineage>
        <taxon>Bacteria</taxon>
        <taxon>Bacillati</taxon>
        <taxon>Actinomycetota</taxon>
        <taxon>Actinomycetes</taxon>
        <taxon>Bifidobacteriales</taxon>
        <taxon>Bifidobacteriaceae</taxon>
        <taxon>Bifidobacterium</taxon>
    </lineage>
</organism>
<dbReference type="AlphaFoldDB" id="A0AAJ1ULF9"/>
<sequence length="151" mass="16973">MTMEMLAAKMRDLGHKWTKITVHNIETGDRQLRMKEAVDLAECVGADAASVVRNLVISQNAVAMNRALAEAVRARRTFLHGGRILLNANERLHEVAVECDAMDENEKIIRQQCEDELQLEKQLIDIAGKLDKLAKKLHLDEESDALVSNPF</sequence>
<accession>A0AAJ1ULF9</accession>
<dbReference type="Proteomes" id="UP001157379">
    <property type="component" value="Unassembled WGS sequence"/>
</dbReference>
<protein>
    <submittedName>
        <fullName evidence="1">Uncharacterized protein</fullName>
    </submittedName>
</protein>
<comment type="caution">
    <text evidence="1">The sequence shown here is derived from an EMBL/GenBank/DDBJ whole genome shotgun (WGS) entry which is preliminary data.</text>
</comment>
<evidence type="ECO:0000313" key="2">
    <source>
        <dbReference type="Proteomes" id="UP001157379"/>
    </source>
</evidence>